<gene>
    <name evidence="5" type="ORF">BOKJ2_LOCUS1437</name>
</gene>
<keyword evidence="6" id="KW-1185">Reference proteome</keyword>
<dbReference type="GO" id="GO:0006364">
    <property type="term" value="P:rRNA processing"/>
    <property type="evidence" value="ECO:0007669"/>
    <property type="project" value="UniProtKB-KW"/>
</dbReference>
<proteinExistence type="inferred from homology"/>
<dbReference type="EMBL" id="CAJFDH010000001">
    <property type="protein sequence ID" value="CAD5206753.1"/>
    <property type="molecule type" value="Genomic_DNA"/>
</dbReference>
<comment type="similarity">
    <text evidence="2">Belongs to the RRP1 family.</text>
</comment>
<dbReference type="AlphaFoldDB" id="A0A811JTX1"/>
<evidence type="ECO:0000256" key="4">
    <source>
        <dbReference type="ARBA" id="ARBA00023242"/>
    </source>
</evidence>
<dbReference type="Proteomes" id="UP000783686">
    <property type="component" value="Unassembled WGS sequence"/>
</dbReference>
<evidence type="ECO:0000256" key="3">
    <source>
        <dbReference type="ARBA" id="ARBA00022552"/>
    </source>
</evidence>
<dbReference type="OrthoDB" id="2019504at2759"/>
<evidence type="ECO:0000313" key="5">
    <source>
        <dbReference type="EMBL" id="CAD5206753.1"/>
    </source>
</evidence>
<dbReference type="Proteomes" id="UP000614601">
    <property type="component" value="Unassembled WGS sequence"/>
</dbReference>
<name>A0A811JTX1_9BILA</name>
<dbReference type="GO" id="GO:0030688">
    <property type="term" value="C:preribosome, small subunit precursor"/>
    <property type="evidence" value="ECO:0007669"/>
    <property type="project" value="InterPro"/>
</dbReference>
<sequence length="340" mass="40172">MDEEMEVAEIRFAENLCSCSPKIRRRALNRLHDFIKNQTQKREFTPESFNRLCRGLHYAMWMQDKMLLQEELSDEYGSLVNLYNTHEEAIEYMRSMMYTLSKHWLNIDKWRMDKFLQMMRRLFRAFFVYLKNKNWDEELVESSILFMRQTLITGEESGIHESLKMHFATLYIEELDYAGDLSKKQVITFIKPFVELMKRTCSDSLMKSVYTEIFHTILEGYAAELEKKEGNKKVEGDLKGDGAPIEFDYAAIIELLKEAVTSETMNSKKKKKLQPLIAQFEEVARGENPFKDIMEPDRKDPLSNEMISKAVDKLHSLESKMKKDKKKFKAVKRTIKKART</sequence>
<dbReference type="PANTHER" id="PTHR13026">
    <property type="entry name" value="NNP-1 PROTEIN NOVEL NUCLEAR PROTEIN 1 NOP52"/>
    <property type="match status" value="1"/>
</dbReference>
<dbReference type="GO" id="GO:0005634">
    <property type="term" value="C:nucleus"/>
    <property type="evidence" value="ECO:0007669"/>
    <property type="project" value="UniProtKB-SubCell"/>
</dbReference>
<protein>
    <submittedName>
        <fullName evidence="5">Uncharacterized protein</fullName>
    </submittedName>
</protein>
<dbReference type="InterPro" id="IPR010301">
    <property type="entry name" value="RRP1"/>
</dbReference>
<keyword evidence="3" id="KW-0698">rRNA processing</keyword>
<comment type="subcellular location">
    <subcellularLocation>
        <location evidence="1">Nucleus</location>
    </subcellularLocation>
</comment>
<comment type="caution">
    <text evidence="5">The sequence shown here is derived from an EMBL/GenBank/DDBJ whole genome shotgun (WGS) entry which is preliminary data.</text>
</comment>
<evidence type="ECO:0000256" key="2">
    <source>
        <dbReference type="ARBA" id="ARBA00006374"/>
    </source>
</evidence>
<reference evidence="5" key="1">
    <citation type="submission" date="2020-09" db="EMBL/GenBank/DDBJ databases">
        <authorList>
            <person name="Kikuchi T."/>
        </authorList>
    </citation>
    <scope>NUCLEOTIDE SEQUENCE</scope>
    <source>
        <strain evidence="5">SH1</strain>
    </source>
</reference>
<dbReference type="EMBL" id="CAJFCW020000001">
    <property type="protein sequence ID" value="CAG9082996.1"/>
    <property type="molecule type" value="Genomic_DNA"/>
</dbReference>
<evidence type="ECO:0000313" key="6">
    <source>
        <dbReference type="Proteomes" id="UP000614601"/>
    </source>
</evidence>
<accession>A0A811JTX1</accession>
<organism evidence="5 6">
    <name type="scientific">Bursaphelenchus okinawaensis</name>
    <dbReference type="NCBI Taxonomy" id="465554"/>
    <lineage>
        <taxon>Eukaryota</taxon>
        <taxon>Metazoa</taxon>
        <taxon>Ecdysozoa</taxon>
        <taxon>Nematoda</taxon>
        <taxon>Chromadorea</taxon>
        <taxon>Rhabditida</taxon>
        <taxon>Tylenchina</taxon>
        <taxon>Tylenchomorpha</taxon>
        <taxon>Aphelenchoidea</taxon>
        <taxon>Aphelenchoididae</taxon>
        <taxon>Bursaphelenchus</taxon>
    </lineage>
</organism>
<dbReference type="PANTHER" id="PTHR13026:SF0">
    <property type="entry name" value="RIBOSOMAL RNA PROCESSING 1B"/>
    <property type="match status" value="1"/>
</dbReference>
<evidence type="ECO:0000256" key="1">
    <source>
        <dbReference type="ARBA" id="ARBA00004123"/>
    </source>
</evidence>
<keyword evidence="4" id="KW-0539">Nucleus</keyword>
<dbReference type="Pfam" id="PF05997">
    <property type="entry name" value="Nop52"/>
    <property type="match status" value="1"/>
</dbReference>